<feature type="domain" description="Opioid growth factor receptor (OGFr) conserved" evidence="2">
    <location>
        <begin position="117"/>
        <end position="197"/>
    </location>
</feature>
<comment type="caution">
    <text evidence="3">The sequence shown here is derived from an EMBL/GenBank/DDBJ whole genome shotgun (WGS) entry which is preliminary data.</text>
</comment>
<dbReference type="PANTHER" id="PTHR14015:SF2">
    <property type="entry name" value="OPIOID GROWTH FACTOR RECEPTOR (OGFR) CONSERVED DOMAIN-CONTAINING PROTEIN"/>
    <property type="match status" value="1"/>
</dbReference>
<dbReference type="Proteomes" id="UP001324427">
    <property type="component" value="Unassembled WGS sequence"/>
</dbReference>
<dbReference type="InterPro" id="IPR039574">
    <property type="entry name" value="OGFr"/>
</dbReference>
<evidence type="ECO:0000313" key="4">
    <source>
        <dbReference type="Proteomes" id="UP001324427"/>
    </source>
</evidence>
<dbReference type="PANTHER" id="PTHR14015">
    <property type="entry name" value="OPIOID GROWTH FACTOR RECEPTOR OGFR ZETA-TYPE OPIOID RECEPTOR"/>
    <property type="match status" value="1"/>
</dbReference>
<sequence>MPATVDFYDPAVKASFDPDDEPGATLDHVLTWNDGTLEARHDYIQHLFPLPERSPVNPDAPIITKQIRDAFQQRPVSQTLTPFAKRAPASQTDVLHRPLFISSLNEDNATLTSTSSTNQELRHELRRAFSRMCTFYGLETHDDATTTTTTSALTIGKGVNFDHNADQTWLTSRDHNHLRITRIIRCLRLLGLEPEARRFALALLDADPHAIVSSTSAAFWCRAALWPLARPPSFPREPEVRWLLSGEESEAEAGEQTEETLALDRHISRRRLSV</sequence>
<dbReference type="GO" id="GO:0016020">
    <property type="term" value="C:membrane"/>
    <property type="evidence" value="ECO:0007669"/>
    <property type="project" value="InterPro"/>
</dbReference>
<gene>
    <name evidence="3" type="ORF">LTR36_001860</name>
</gene>
<feature type="domain" description="Opioid growth factor receptor (OGFr) conserved" evidence="2">
    <location>
        <begin position="14"/>
        <end position="75"/>
    </location>
</feature>
<evidence type="ECO:0000313" key="3">
    <source>
        <dbReference type="EMBL" id="KAK4546643.1"/>
    </source>
</evidence>
<reference evidence="3 4" key="1">
    <citation type="submission" date="2021-11" db="EMBL/GenBank/DDBJ databases">
        <title>Black yeast isolated from Biological Soil Crust.</title>
        <authorList>
            <person name="Kurbessoian T."/>
        </authorList>
    </citation>
    <scope>NUCLEOTIDE SEQUENCE [LARGE SCALE GENOMIC DNA]</scope>
    <source>
        <strain evidence="3 4">CCFEE 5522</strain>
    </source>
</reference>
<dbReference type="InterPro" id="IPR006757">
    <property type="entry name" value="OGF_rcpt"/>
</dbReference>
<keyword evidence="4" id="KW-1185">Reference proteome</keyword>
<proteinExistence type="inferred from homology"/>
<dbReference type="GO" id="GO:0140625">
    <property type="term" value="F:opioid growth factor receptor activity"/>
    <property type="evidence" value="ECO:0007669"/>
    <property type="project" value="InterPro"/>
</dbReference>
<dbReference type="Pfam" id="PF04664">
    <property type="entry name" value="OGFr_N"/>
    <property type="match status" value="2"/>
</dbReference>
<evidence type="ECO:0000259" key="2">
    <source>
        <dbReference type="Pfam" id="PF04664"/>
    </source>
</evidence>
<comment type="similarity">
    <text evidence="1">Belongs to the opioid growth factor receptor family.</text>
</comment>
<evidence type="ECO:0000256" key="1">
    <source>
        <dbReference type="ARBA" id="ARBA00010365"/>
    </source>
</evidence>
<name>A0AAV9JMZ8_9PEZI</name>
<dbReference type="AlphaFoldDB" id="A0AAV9JMZ8"/>
<accession>A0AAV9JMZ8</accession>
<dbReference type="EMBL" id="JAVFHQ010000014">
    <property type="protein sequence ID" value="KAK4546643.1"/>
    <property type="molecule type" value="Genomic_DNA"/>
</dbReference>
<organism evidence="3 4">
    <name type="scientific">Oleoguttula mirabilis</name>
    <dbReference type="NCBI Taxonomy" id="1507867"/>
    <lineage>
        <taxon>Eukaryota</taxon>
        <taxon>Fungi</taxon>
        <taxon>Dikarya</taxon>
        <taxon>Ascomycota</taxon>
        <taxon>Pezizomycotina</taxon>
        <taxon>Dothideomycetes</taxon>
        <taxon>Dothideomycetidae</taxon>
        <taxon>Mycosphaerellales</taxon>
        <taxon>Teratosphaeriaceae</taxon>
        <taxon>Oleoguttula</taxon>
    </lineage>
</organism>
<protein>
    <recommendedName>
        <fullName evidence="2">Opioid growth factor receptor (OGFr) conserved domain-containing protein</fullName>
    </recommendedName>
</protein>